<evidence type="ECO:0000256" key="2">
    <source>
        <dbReference type="ARBA" id="ARBA00023027"/>
    </source>
</evidence>
<dbReference type="PANTHER" id="PTHR43333">
    <property type="entry name" value="2-HACID_DH_C DOMAIN-CONTAINING PROTEIN"/>
    <property type="match status" value="1"/>
</dbReference>
<dbReference type="EMBL" id="JARBDR010000918">
    <property type="protein sequence ID" value="KAJ8301444.1"/>
    <property type="molecule type" value="Genomic_DNA"/>
</dbReference>
<comment type="caution">
    <text evidence="4">The sequence shown here is derived from an EMBL/GenBank/DDBJ whole genome shotgun (WGS) entry which is preliminary data.</text>
</comment>
<sequence>MRRTNMTNKPTVYVIQSFSFQPHCMANYVKELLPGVEVIELLAIPDKEFGHLSEETKKVVRENAEVLFCSLRYIRDVIYSSKRLKWAQSISRGIDMVFTGRDKTKPFPDVLLTKTGRPGTAMGEYVIGQIIAWERSFYKAYENKRQKVWYRAVEQLPDLLENCDFICGALPSTPETRGLLSGDVLKHCQSKKSVLINVGRGDLIDESSILLAIKNGWINGAILDVFEKEPLSKDSELWDLPNVIITPHVALSDTHKSYVEHFVDNYKRYIKGQPLEDRIDWEKGY</sequence>
<keyword evidence="1" id="KW-0560">Oxidoreductase</keyword>
<name>A0ABQ9E7V2_TEGGR</name>
<accession>A0ABQ9E7V2</accession>
<organism evidence="4 5">
    <name type="scientific">Tegillarca granosa</name>
    <name type="common">Malaysian cockle</name>
    <name type="synonym">Anadara granosa</name>
    <dbReference type="NCBI Taxonomy" id="220873"/>
    <lineage>
        <taxon>Eukaryota</taxon>
        <taxon>Metazoa</taxon>
        <taxon>Spiralia</taxon>
        <taxon>Lophotrochozoa</taxon>
        <taxon>Mollusca</taxon>
        <taxon>Bivalvia</taxon>
        <taxon>Autobranchia</taxon>
        <taxon>Pteriomorphia</taxon>
        <taxon>Arcoida</taxon>
        <taxon>Arcoidea</taxon>
        <taxon>Arcidae</taxon>
        <taxon>Tegillarca</taxon>
    </lineage>
</organism>
<evidence type="ECO:0000259" key="3">
    <source>
        <dbReference type="Pfam" id="PF02826"/>
    </source>
</evidence>
<dbReference type="Pfam" id="PF02826">
    <property type="entry name" value="2-Hacid_dh_C"/>
    <property type="match status" value="1"/>
</dbReference>
<feature type="domain" description="D-isomer specific 2-hydroxyacid dehydrogenase NAD-binding" evidence="3">
    <location>
        <begin position="138"/>
        <end position="250"/>
    </location>
</feature>
<proteinExistence type="predicted"/>
<dbReference type="Proteomes" id="UP001217089">
    <property type="component" value="Unassembled WGS sequence"/>
</dbReference>
<gene>
    <name evidence="4" type="ORF">KUTeg_020431</name>
</gene>
<protein>
    <recommendedName>
        <fullName evidence="3">D-isomer specific 2-hydroxyacid dehydrogenase NAD-binding domain-containing protein</fullName>
    </recommendedName>
</protein>
<dbReference type="Gene3D" id="3.40.50.720">
    <property type="entry name" value="NAD(P)-binding Rossmann-like Domain"/>
    <property type="match status" value="3"/>
</dbReference>
<dbReference type="InterPro" id="IPR036291">
    <property type="entry name" value="NAD(P)-bd_dom_sf"/>
</dbReference>
<dbReference type="InterPro" id="IPR006140">
    <property type="entry name" value="D-isomer_DH_NAD-bd"/>
</dbReference>
<evidence type="ECO:0000313" key="4">
    <source>
        <dbReference type="EMBL" id="KAJ8301444.1"/>
    </source>
</evidence>
<evidence type="ECO:0000256" key="1">
    <source>
        <dbReference type="ARBA" id="ARBA00023002"/>
    </source>
</evidence>
<keyword evidence="5" id="KW-1185">Reference proteome</keyword>
<dbReference type="PANTHER" id="PTHR43333:SF1">
    <property type="entry name" value="D-ISOMER SPECIFIC 2-HYDROXYACID DEHYDROGENASE NAD-BINDING DOMAIN-CONTAINING PROTEIN"/>
    <property type="match status" value="1"/>
</dbReference>
<evidence type="ECO:0000313" key="5">
    <source>
        <dbReference type="Proteomes" id="UP001217089"/>
    </source>
</evidence>
<dbReference type="SUPFAM" id="SSF51735">
    <property type="entry name" value="NAD(P)-binding Rossmann-fold domains"/>
    <property type="match status" value="1"/>
</dbReference>
<reference evidence="4 5" key="1">
    <citation type="submission" date="2022-12" db="EMBL/GenBank/DDBJ databases">
        <title>Chromosome-level genome of Tegillarca granosa.</title>
        <authorList>
            <person name="Kim J."/>
        </authorList>
    </citation>
    <scope>NUCLEOTIDE SEQUENCE [LARGE SCALE GENOMIC DNA]</scope>
    <source>
        <strain evidence="4">Teg-2019</strain>
        <tissue evidence="4">Adductor muscle</tissue>
    </source>
</reference>
<keyword evidence="2" id="KW-0520">NAD</keyword>